<reference evidence="1 2" key="1">
    <citation type="submission" date="2024-10" db="EMBL/GenBank/DDBJ databases">
        <title>The Natural Products Discovery Center: Release of the First 8490 Sequenced Strains for Exploring Actinobacteria Biosynthetic Diversity.</title>
        <authorList>
            <person name="Kalkreuter E."/>
            <person name="Kautsar S.A."/>
            <person name="Yang D."/>
            <person name="Bader C.D."/>
            <person name="Teijaro C.N."/>
            <person name="Fluegel L."/>
            <person name="Davis C.M."/>
            <person name="Simpson J.R."/>
            <person name="Lauterbach L."/>
            <person name="Steele A.D."/>
            <person name="Gui C."/>
            <person name="Meng S."/>
            <person name="Li G."/>
            <person name="Viehrig K."/>
            <person name="Ye F."/>
            <person name="Su P."/>
            <person name="Kiefer A.F."/>
            <person name="Nichols A."/>
            <person name="Cepeda A.J."/>
            <person name="Yan W."/>
            <person name="Fan B."/>
            <person name="Jiang Y."/>
            <person name="Adhikari A."/>
            <person name="Zheng C.-J."/>
            <person name="Schuster L."/>
            <person name="Cowan T.M."/>
            <person name="Smanski M.J."/>
            <person name="Chevrette M.G."/>
            <person name="De Carvalho L.P.S."/>
            <person name="Shen B."/>
        </authorList>
    </citation>
    <scope>NUCLEOTIDE SEQUENCE [LARGE SCALE GENOMIC DNA]</scope>
    <source>
        <strain evidence="1 2">NPDC019275</strain>
    </source>
</reference>
<name>A0ABW7WXC4_9NOCA</name>
<organism evidence="1 2">
    <name type="scientific">Nocardia xishanensis</name>
    <dbReference type="NCBI Taxonomy" id="238964"/>
    <lineage>
        <taxon>Bacteria</taxon>
        <taxon>Bacillati</taxon>
        <taxon>Actinomycetota</taxon>
        <taxon>Actinomycetes</taxon>
        <taxon>Mycobacteriales</taxon>
        <taxon>Nocardiaceae</taxon>
        <taxon>Nocardia</taxon>
    </lineage>
</organism>
<comment type="caution">
    <text evidence="1">The sequence shown here is derived from an EMBL/GenBank/DDBJ whole genome shotgun (WGS) entry which is preliminary data.</text>
</comment>
<sequence>MNRSDAHLTHIHSSAANCLLFEADPGPQQLNIGTELEPRWVSREYAWRDFYAHDLIIAVNADLALLKQCLDFAHQERHRTTSPQLTVAEQREAHEFWDCAIDIAKIAIDIIDHGGAADDEHARQRLLAGAHHLRTTTAFRAIPQIVEQAGTDLAKALDEIDKRDPNS</sequence>
<dbReference type="RefSeq" id="WP_397092067.1">
    <property type="nucleotide sequence ID" value="NZ_JBIRYO010000004.1"/>
</dbReference>
<dbReference type="EMBL" id="JBIRYO010000004">
    <property type="protein sequence ID" value="MFI2473454.1"/>
    <property type="molecule type" value="Genomic_DNA"/>
</dbReference>
<evidence type="ECO:0000313" key="2">
    <source>
        <dbReference type="Proteomes" id="UP001611415"/>
    </source>
</evidence>
<dbReference type="Proteomes" id="UP001611415">
    <property type="component" value="Unassembled WGS sequence"/>
</dbReference>
<keyword evidence="2" id="KW-1185">Reference proteome</keyword>
<protein>
    <submittedName>
        <fullName evidence="1">Uncharacterized protein</fullName>
    </submittedName>
</protein>
<proteinExistence type="predicted"/>
<accession>A0ABW7WXC4</accession>
<evidence type="ECO:0000313" key="1">
    <source>
        <dbReference type="EMBL" id="MFI2473454.1"/>
    </source>
</evidence>
<gene>
    <name evidence="1" type="ORF">ACH49W_08755</name>
</gene>